<dbReference type="RefSeq" id="XP_007928487.1">
    <property type="nucleotide sequence ID" value="XM_007930296.1"/>
</dbReference>
<keyword evidence="2" id="KW-1185">Reference proteome</keyword>
<dbReference type="eggNOG" id="ENOG502RP9N">
    <property type="taxonomic scope" value="Eukaryota"/>
</dbReference>
<dbReference type="OrthoDB" id="3637543at2759"/>
<evidence type="ECO:0000313" key="2">
    <source>
        <dbReference type="Proteomes" id="UP000016932"/>
    </source>
</evidence>
<proteinExistence type="predicted"/>
<reference evidence="1 2" key="1">
    <citation type="journal article" date="2012" name="PLoS Pathog.">
        <title>Diverse lifestyles and strategies of plant pathogenesis encoded in the genomes of eighteen Dothideomycetes fungi.</title>
        <authorList>
            <person name="Ohm R.A."/>
            <person name="Feau N."/>
            <person name="Henrissat B."/>
            <person name="Schoch C.L."/>
            <person name="Horwitz B.A."/>
            <person name="Barry K.W."/>
            <person name="Condon B.J."/>
            <person name="Copeland A.C."/>
            <person name="Dhillon B."/>
            <person name="Glaser F."/>
            <person name="Hesse C.N."/>
            <person name="Kosti I."/>
            <person name="LaButti K."/>
            <person name="Lindquist E.A."/>
            <person name="Lucas S."/>
            <person name="Salamov A.A."/>
            <person name="Bradshaw R.E."/>
            <person name="Ciuffetti L."/>
            <person name="Hamelin R.C."/>
            <person name="Kema G.H.J."/>
            <person name="Lawrence C."/>
            <person name="Scott J.A."/>
            <person name="Spatafora J.W."/>
            <person name="Turgeon B.G."/>
            <person name="de Wit P.J.G.M."/>
            <person name="Zhong S."/>
            <person name="Goodwin S.B."/>
            <person name="Grigoriev I.V."/>
        </authorList>
    </citation>
    <scope>NUCLEOTIDE SEQUENCE [LARGE SCALE GENOMIC DNA]</scope>
    <source>
        <strain evidence="1 2">CIRAD86</strain>
    </source>
</reference>
<dbReference type="VEuPathDB" id="FungiDB:MYCFIDRAFT_81327"/>
<dbReference type="HOGENOM" id="CLU_1278118_0_0_1"/>
<gene>
    <name evidence="1" type="ORF">MYCFIDRAFT_81327</name>
</gene>
<dbReference type="GeneID" id="19341822"/>
<protein>
    <submittedName>
        <fullName evidence="1">Uncharacterized protein</fullName>
    </submittedName>
</protein>
<name>M3AVX1_PSEFD</name>
<dbReference type="AlphaFoldDB" id="M3AVX1"/>
<dbReference type="Proteomes" id="UP000016932">
    <property type="component" value="Unassembled WGS sequence"/>
</dbReference>
<dbReference type="EMBL" id="KB446560">
    <property type="protein sequence ID" value="EME81253.1"/>
    <property type="molecule type" value="Genomic_DNA"/>
</dbReference>
<dbReference type="KEGG" id="pfj:MYCFIDRAFT_81327"/>
<accession>M3AVX1</accession>
<sequence length="216" mass="25077">MEAPPRPLAGLDYETCTLKELQLFFKQRSAKELPAYERHDKRFVIRCLRLLDDNFTFRFMDLAGELRNIIYERLLLYNRNRPAPLYPEILRVSRRCHAEGLGILKQECSPSLVFSGIPQEIQDTLSHISHHSTGGTPLTRWLEADAKIKEASDLVVRSKLRIPWLVVVQSGWRKTAPQAPESLMIDMLGRGAERCGCRDLQRMFQFYLRGFARMRS</sequence>
<organism evidence="1 2">
    <name type="scientific">Pseudocercospora fijiensis (strain CIRAD86)</name>
    <name type="common">Black leaf streak disease fungus</name>
    <name type="synonym">Mycosphaerella fijiensis</name>
    <dbReference type="NCBI Taxonomy" id="383855"/>
    <lineage>
        <taxon>Eukaryota</taxon>
        <taxon>Fungi</taxon>
        <taxon>Dikarya</taxon>
        <taxon>Ascomycota</taxon>
        <taxon>Pezizomycotina</taxon>
        <taxon>Dothideomycetes</taxon>
        <taxon>Dothideomycetidae</taxon>
        <taxon>Mycosphaerellales</taxon>
        <taxon>Mycosphaerellaceae</taxon>
        <taxon>Pseudocercospora</taxon>
    </lineage>
</organism>
<evidence type="ECO:0000313" key="1">
    <source>
        <dbReference type="EMBL" id="EME81253.1"/>
    </source>
</evidence>